<dbReference type="EMBL" id="DS480530">
    <property type="protein sequence ID" value="EDO14616.1"/>
    <property type="molecule type" value="Genomic_DNA"/>
</dbReference>
<keyword evidence="5 6" id="KW-0539">Nucleus</keyword>
<dbReference type="PIRSF" id="PIRSF018300">
    <property type="entry name" value="DNA_pol_alph_2"/>
    <property type="match status" value="1"/>
</dbReference>
<comment type="function">
    <text evidence="6">Accessory subunit of the DNA polymerase alpha complex (also known as the alpha DNA polymerase-primase complex) which plays an essential role in the initiation of DNA synthesis.</text>
</comment>
<dbReference type="Pfam" id="PF04042">
    <property type="entry name" value="DNA_pol_E_B"/>
    <property type="match status" value="1"/>
</dbReference>
<dbReference type="FunCoup" id="A7TSY5">
    <property type="interactions" value="432"/>
</dbReference>
<evidence type="ECO:0000313" key="10">
    <source>
        <dbReference type="Proteomes" id="UP000000267"/>
    </source>
</evidence>
<evidence type="ECO:0000259" key="8">
    <source>
        <dbReference type="Pfam" id="PF22062"/>
    </source>
</evidence>
<dbReference type="GeneID" id="5542642"/>
<dbReference type="GO" id="GO:0016233">
    <property type="term" value="P:telomere capping"/>
    <property type="evidence" value="ECO:0007669"/>
    <property type="project" value="EnsemblFungi"/>
</dbReference>
<dbReference type="STRING" id="436907.A7TSY5"/>
<dbReference type="PhylomeDB" id="A7TSY5"/>
<keyword evidence="10" id="KW-1185">Reference proteome</keyword>
<proteinExistence type="inferred from homology"/>
<dbReference type="GO" id="GO:0006270">
    <property type="term" value="P:DNA replication initiation"/>
    <property type="evidence" value="ECO:0007669"/>
    <property type="project" value="EnsemblFungi"/>
</dbReference>
<evidence type="ECO:0000256" key="4">
    <source>
        <dbReference type="ARBA" id="ARBA00022705"/>
    </source>
</evidence>
<dbReference type="PANTHER" id="PTHR23061">
    <property type="entry name" value="DNA POLYMERASE 2 ALPHA 70 KDA SUBUNIT"/>
    <property type="match status" value="1"/>
</dbReference>
<accession>A7TSY5</accession>
<dbReference type="Proteomes" id="UP000000267">
    <property type="component" value="Unassembled WGS sequence"/>
</dbReference>
<dbReference type="GO" id="GO:0005635">
    <property type="term" value="C:nuclear envelope"/>
    <property type="evidence" value="ECO:0007669"/>
    <property type="project" value="EnsemblFungi"/>
</dbReference>
<dbReference type="GO" id="GO:0003677">
    <property type="term" value="F:DNA binding"/>
    <property type="evidence" value="ECO:0007669"/>
    <property type="project" value="InterPro"/>
</dbReference>
<dbReference type="KEGG" id="vpo:Kpol_264p2"/>
<evidence type="ECO:0000313" key="9">
    <source>
        <dbReference type="EMBL" id="EDO14616.1"/>
    </source>
</evidence>
<organism evidence="10">
    <name type="scientific">Vanderwaltozyma polyspora (strain ATCC 22028 / DSM 70294 / BCRC 21397 / CBS 2163 / NBRC 10782 / NRRL Y-8283 / UCD 57-17)</name>
    <name type="common">Kluyveromyces polysporus</name>
    <dbReference type="NCBI Taxonomy" id="436907"/>
    <lineage>
        <taxon>Eukaryota</taxon>
        <taxon>Fungi</taxon>
        <taxon>Dikarya</taxon>
        <taxon>Ascomycota</taxon>
        <taxon>Saccharomycotina</taxon>
        <taxon>Saccharomycetes</taxon>
        <taxon>Saccharomycetales</taxon>
        <taxon>Saccharomycetaceae</taxon>
        <taxon>Vanderwaltozyma</taxon>
    </lineage>
</organism>
<evidence type="ECO:0000256" key="3">
    <source>
        <dbReference type="ARBA" id="ARBA00018596"/>
    </source>
</evidence>
<protein>
    <recommendedName>
        <fullName evidence="3 6">DNA polymerase alpha subunit B</fullName>
    </recommendedName>
</protein>
<feature type="domain" description="DNA polymerase alpha/delta/epsilon subunit B" evidence="7">
    <location>
        <begin position="374"/>
        <end position="606"/>
    </location>
</feature>
<dbReference type="GO" id="GO:0003887">
    <property type="term" value="F:DNA-directed DNA polymerase activity"/>
    <property type="evidence" value="ECO:0007669"/>
    <property type="project" value="EnsemblFungi"/>
</dbReference>
<feature type="domain" description="DNA polymerase alpha subunit B OB" evidence="8">
    <location>
        <begin position="238"/>
        <end position="346"/>
    </location>
</feature>
<dbReference type="InterPro" id="IPR016722">
    <property type="entry name" value="DNA_pol_alpha_bsu"/>
</dbReference>
<dbReference type="OMA" id="PFLDIEH"/>
<reference evidence="9 10" key="1">
    <citation type="journal article" date="2007" name="Proc. Natl. Acad. Sci. U.S.A.">
        <title>Independent sorting-out of thousands of duplicated gene pairs in two yeast species descended from a whole-genome duplication.</title>
        <authorList>
            <person name="Scannell D.R."/>
            <person name="Frank A.C."/>
            <person name="Conant G.C."/>
            <person name="Byrne K.P."/>
            <person name="Woolfit M."/>
            <person name="Wolfe K.H."/>
        </authorList>
    </citation>
    <scope>NUCLEOTIDE SEQUENCE [LARGE SCALE GENOMIC DNA]</scope>
    <source>
        <strain evidence="10">ATCC 22028 / DSM 70294 / BCRC 21397 / CBS 2163 / NBRC 10782 / NRRL Y-8283 / UCD 57-17</strain>
    </source>
</reference>
<evidence type="ECO:0000256" key="5">
    <source>
        <dbReference type="ARBA" id="ARBA00023242"/>
    </source>
</evidence>
<keyword evidence="4 6" id="KW-0235">DNA replication</keyword>
<dbReference type="eggNOG" id="KOG1625">
    <property type="taxonomic scope" value="Eukaryota"/>
</dbReference>
<dbReference type="PANTHER" id="PTHR23061:SF12">
    <property type="entry name" value="DNA POLYMERASE ALPHA SUBUNIT B"/>
    <property type="match status" value="1"/>
</dbReference>
<evidence type="ECO:0000259" key="7">
    <source>
        <dbReference type="Pfam" id="PF04042"/>
    </source>
</evidence>
<dbReference type="HOGENOM" id="CLU_014923_1_0_1"/>
<dbReference type="Pfam" id="PF22062">
    <property type="entry name" value="OB_DPOA2"/>
    <property type="match status" value="1"/>
</dbReference>
<evidence type="ECO:0000256" key="2">
    <source>
        <dbReference type="ARBA" id="ARBA00007299"/>
    </source>
</evidence>
<evidence type="ECO:0000256" key="6">
    <source>
        <dbReference type="PIRNR" id="PIRNR018300"/>
    </source>
</evidence>
<dbReference type="InParanoid" id="A7TSY5"/>
<gene>
    <name evidence="9" type="ORF">Kpol_264p2</name>
</gene>
<dbReference type="RefSeq" id="XP_001642474.1">
    <property type="nucleotide sequence ID" value="XM_001642424.1"/>
</dbReference>
<sequence>MGHTKELIDQFGPEVDDSSILETMESLLRIHALSVEDLFIKWEQFSVHRNETHTKLNQKNLESYKDFLQQQVEKRAQQIASSSNVHSSGVKPKIVKPIGSSPSLFGFNIPKTPTLKKRKLNVKDSNGGSVSNTSSKLEFSAGPANTIDIRDEGSQTTTPNIMNSSILELGSDVIATTPAPLKSSHESGKILDSLNPENMEVAEGLDFESEDKVRISPYFDAQKFKFRTMRQNLQDAADVLDYQIEMFKTIIQKHYELTNSDFGDPTIQSQSEIYTVGRIVPDSPTAEGFLNTESLALETSRSGGIGRRVRLDLTKVAELTLFCGQLVAFKGKNANGDYFMVEEIISLPYPDSPVSTSDDIQESQLLLDNKSMKVVITSGPYFPDNSFDLEYLVSFVEKINNEIKPHILIMFGPFVDVTNPLVAKGAIPNFPNLKSQPKTLDEIFTKVFVPLLKNINSKIQIILIPSTRDSVSKHAAYPQDSLDRKLLQLPKNFKCFTNPSTFQLNEVFFGCSNVDLFKDMKEITKGGNTSMRNRFDRVSEHMLQQRRYYPVLPGGIKKQPITENGKKRYVHISGADLDVPYLGLTEFIGGFAPDVIIVPSELQYFARVIQNVVVINPGRFVRPNGGRGTFIQMTIESPNLENGKLTKMGDQEEIYLHNIWKRVRVDIVTN</sequence>
<comment type="subcellular location">
    <subcellularLocation>
        <location evidence="1 6">Nucleus</location>
    </subcellularLocation>
</comment>
<dbReference type="Gene3D" id="3.60.21.60">
    <property type="match status" value="2"/>
</dbReference>
<comment type="similarity">
    <text evidence="2 6">Belongs to the DNA polymerase alpha subunit B family.</text>
</comment>
<dbReference type="AlphaFoldDB" id="A7TSY5"/>
<dbReference type="InterPro" id="IPR054300">
    <property type="entry name" value="OB_DPOA2"/>
</dbReference>
<dbReference type="OrthoDB" id="336885at2759"/>
<dbReference type="InterPro" id="IPR007185">
    <property type="entry name" value="DNA_pol_a/d/e_bsu"/>
</dbReference>
<dbReference type="GO" id="GO:0005658">
    <property type="term" value="C:alpha DNA polymerase:primase complex"/>
    <property type="evidence" value="ECO:0007669"/>
    <property type="project" value="EnsemblFungi"/>
</dbReference>
<name>A7TSY5_VANPO</name>
<evidence type="ECO:0000256" key="1">
    <source>
        <dbReference type="ARBA" id="ARBA00004123"/>
    </source>
</evidence>